<name>A0A067KIM5_JATCU</name>
<dbReference type="NCBIfam" id="TIGR00756">
    <property type="entry name" value="PPR"/>
    <property type="match status" value="12"/>
</dbReference>
<dbReference type="InterPro" id="IPR002885">
    <property type="entry name" value="PPR_rpt"/>
</dbReference>
<dbReference type="KEGG" id="jcu:105635781"/>
<dbReference type="Gene3D" id="1.25.40.10">
    <property type="entry name" value="Tetratricopeptide repeat domain"/>
    <property type="match status" value="6"/>
</dbReference>
<organism evidence="4 5">
    <name type="scientific">Jatropha curcas</name>
    <name type="common">Barbados nut</name>
    <dbReference type="NCBI Taxonomy" id="180498"/>
    <lineage>
        <taxon>Eukaryota</taxon>
        <taxon>Viridiplantae</taxon>
        <taxon>Streptophyta</taxon>
        <taxon>Embryophyta</taxon>
        <taxon>Tracheophyta</taxon>
        <taxon>Spermatophyta</taxon>
        <taxon>Magnoliopsida</taxon>
        <taxon>eudicotyledons</taxon>
        <taxon>Gunneridae</taxon>
        <taxon>Pentapetalae</taxon>
        <taxon>rosids</taxon>
        <taxon>fabids</taxon>
        <taxon>Malpighiales</taxon>
        <taxon>Euphorbiaceae</taxon>
        <taxon>Crotonoideae</taxon>
        <taxon>Jatropheae</taxon>
        <taxon>Jatropha</taxon>
    </lineage>
</organism>
<evidence type="ECO:0000256" key="1">
    <source>
        <dbReference type="ARBA" id="ARBA00007626"/>
    </source>
</evidence>
<feature type="repeat" description="PPR" evidence="3">
    <location>
        <begin position="935"/>
        <end position="969"/>
    </location>
</feature>
<feature type="repeat" description="PPR" evidence="3">
    <location>
        <begin position="759"/>
        <end position="795"/>
    </location>
</feature>
<dbReference type="Pfam" id="PF01535">
    <property type="entry name" value="PPR"/>
    <property type="match status" value="5"/>
</dbReference>
<feature type="repeat" description="PPR" evidence="3">
    <location>
        <begin position="482"/>
        <end position="516"/>
    </location>
</feature>
<feature type="repeat" description="PPR" evidence="3">
    <location>
        <begin position="865"/>
        <end position="899"/>
    </location>
</feature>
<dbReference type="OrthoDB" id="185373at2759"/>
<dbReference type="InterPro" id="IPR011990">
    <property type="entry name" value="TPR-like_helical_dom_sf"/>
</dbReference>
<feature type="repeat" description="PPR" evidence="3">
    <location>
        <begin position="238"/>
        <end position="272"/>
    </location>
</feature>
<feature type="repeat" description="PPR" evidence="3">
    <location>
        <begin position="273"/>
        <end position="307"/>
    </location>
</feature>
<dbReference type="Proteomes" id="UP000027138">
    <property type="component" value="Unassembled WGS sequence"/>
</dbReference>
<feature type="repeat" description="PPR" evidence="3">
    <location>
        <begin position="378"/>
        <end position="408"/>
    </location>
</feature>
<keyword evidence="2" id="KW-0677">Repeat</keyword>
<dbReference type="PANTHER" id="PTHR47447">
    <property type="entry name" value="OS03G0856100 PROTEIN"/>
    <property type="match status" value="1"/>
</dbReference>
<dbReference type="PROSITE" id="PS51375">
    <property type="entry name" value="PPR"/>
    <property type="match status" value="13"/>
</dbReference>
<feature type="repeat" description="PPR" evidence="3">
    <location>
        <begin position="447"/>
        <end position="481"/>
    </location>
</feature>
<dbReference type="EMBL" id="KK914453">
    <property type="protein sequence ID" value="KDP36081.1"/>
    <property type="molecule type" value="Genomic_DNA"/>
</dbReference>
<evidence type="ECO:0000256" key="2">
    <source>
        <dbReference type="ARBA" id="ARBA00022737"/>
    </source>
</evidence>
<protein>
    <recommendedName>
        <fullName evidence="6">Pentacotripeptide-repeat region of PRORP domain-containing protein</fullName>
    </recommendedName>
</protein>
<feature type="repeat" description="PPR" evidence="3">
    <location>
        <begin position="724"/>
        <end position="758"/>
    </location>
</feature>
<sequence>MRHIIRLPFLCSNSSYKLVGSQFSTQKISRCSSVAKSSKVSRSKKTQLQSQAENGNVNSLFKEITEIFGAGDIIPNRTPSGILMSKECHRRSNELNEELKSCTKGVCGNVELNNVLQGKESLLALDDNQIRNSDDIDVSPLVHEITGIVREENGTVSMEERLESLKFRFEPDIVEKVLTRCFKVPHLAFRFFNWVKMKDGFCHTTKIYNSLLYIAGEAKEFKVVDDLVEEMENLCKMDIRTWTILISQLRKVKLIGKALLFFEKMKKSGFEPDEKIYKIMVHLLCEGGKGEIALELYKEMIQRDMKLDLSSYKVLLNSMAKLGDVGAVNLIADDMIRVSQISEPDVLVCMLKSFCVAGRIREALALIRDLKSKEISIDYEYFEILVKGLCRAGRIADAMEIIEIMKKRNFVDAKVYGIIINGYLRRKELSKALELFQCMKESGCQPTTSTYTELMQHLFNLNQYKKGLELYNEMLERGIKTDSVAIMAVVAGHVRQNHISEAWEAFNTMEAEGINPTWKSYSIFIKELCKVSRTDDILKVLYKMQASKIFINDEIFKWVIACLEKKGEMDNVQIVKQMQRIHTLDSIEDKVSREQKLQVEQNHNQSEPLIDHQLLKPLPKGYNGQDLQEICRILSSSDDWCMKREALEKCTVQFTPELVLGVLRNCSMHGNAALHLFSWVGMQTGYHHTTETYNMAMKIAGRGKDFKHMRSLFYEMRRKGCLITPDTWSIMIMQYGRTGLTEIALKIFHEMKNDGCKPTGSTYKYLIICLCGRKGRKVDEAIKIFEEMIRAEYIPDREVVETYLCCLCESGKLLEARRSIDSLCKVGFTVPLSYSLHIRALCRAGRLEEALSLLDEVGGERATLDQYAYGTLVHGLLREGRQEQALAKVNSMKQAGIQPTVHVYTSLIVHFFKEKQIEKAMEIFQEMQQEGCEPTIVTHSALIRGYMNMGRVDDAWNVFNCLKLKGPLPDFKTYSMFISCLCKAGKSEEALRLISEMLDAGIIPSTINFRTVFYGLNREGKYDLARTVLQQKLTLRSKRKFLT</sequence>
<evidence type="ECO:0008006" key="6">
    <source>
        <dbReference type="Google" id="ProtNLM"/>
    </source>
</evidence>
<dbReference type="PANTHER" id="PTHR47447:SF28">
    <property type="entry name" value="PENTACOTRIPEPTIDE-REPEAT REGION OF PRORP DOMAIN-CONTAINING PROTEIN"/>
    <property type="match status" value="1"/>
</dbReference>
<gene>
    <name evidence="4" type="ORF">JCGZ_08725</name>
</gene>
<comment type="similarity">
    <text evidence="1">Belongs to the PPR family. P subfamily.</text>
</comment>
<feature type="repeat" description="PPR" evidence="3">
    <location>
        <begin position="689"/>
        <end position="723"/>
    </location>
</feature>
<proteinExistence type="inferred from homology"/>
<feature type="repeat" description="PPR" evidence="3">
    <location>
        <begin position="900"/>
        <end position="934"/>
    </location>
</feature>
<evidence type="ECO:0000313" key="4">
    <source>
        <dbReference type="EMBL" id="KDP36081.1"/>
    </source>
</evidence>
<keyword evidence="5" id="KW-1185">Reference proteome</keyword>
<dbReference type="STRING" id="180498.A0A067KIM5"/>
<accession>A0A067KIM5</accession>
<feature type="repeat" description="PPR" evidence="3">
    <location>
        <begin position="970"/>
        <end position="1004"/>
    </location>
</feature>
<evidence type="ECO:0000256" key="3">
    <source>
        <dbReference type="PROSITE-ProRule" id="PRU00708"/>
    </source>
</evidence>
<reference evidence="4 5" key="1">
    <citation type="journal article" date="2014" name="PLoS ONE">
        <title>Global Analysis of Gene Expression Profiles in Physic Nut (Jatropha curcas L.) Seedlings Exposed to Salt Stress.</title>
        <authorList>
            <person name="Zhang L."/>
            <person name="Zhang C."/>
            <person name="Wu P."/>
            <person name="Chen Y."/>
            <person name="Li M."/>
            <person name="Jiang H."/>
            <person name="Wu G."/>
        </authorList>
    </citation>
    <scope>NUCLEOTIDE SEQUENCE [LARGE SCALE GENOMIC DNA]</scope>
    <source>
        <strain evidence="5">cv. GZQX0401</strain>
        <tissue evidence="4">Young leaves</tissue>
    </source>
</reference>
<dbReference type="Pfam" id="PF12854">
    <property type="entry name" value="PPR_1"/>
    <property type="match status" value="1"/>
</dbReference>
<dbReference type="SUPFAM" id="SSF81901">
    <property type="entry name" value="HCP-like"/>
    <property type="match status" value="2"/>
</dbReference>
<evidence type="ECO:0000313" key="5">
    <source>
        <dbReference type="Proteomes" id="UP000027138"/>
    </source>
</evidence>
<feature type="repeat" description="PPR" evidence="3">
    <location>
        <begin position="412"/>
        <end position="446"/>
    </location>
</feature>
<dbReference type="AlphaFoldDB" id="A0A067KIM5"/>
<dbReference type="Pfam" id="PF13041">
    <property type="entry name" value="PPR_2"/>
    <property type="match status" value="5"/>
</dbReference>